<keyword evidence="1" id="KW-0732">Signal</keyword>
<organism evidence="4 5">
    <name type="scientific">Saccharomonospora amisosensis</name>
    <dbReference type="NCBI Taxonomy" id="1128677"/>
    <lineage>
        <taxon>Bacteria</taxon>
        <taxon>Bacillati</taxon>
        <taxon>Actinomycetota</taxon>
        <taxon>Actinomycetes</taxon>
        <taxon>Pseudonocardiales</taxon>
        <taxon>Pseudonocardiaceae</taxon>
        <taxon>Saccharomonospora</taxon>
    </lineage>
</organism>
<sequence length="420" mass="45610">MSINRRLFLAAGALACPAVTAASPHVGGRPEPKRHGSVVPGADILAANSWRKLSGRRIGVLSNPTGVLSNHDHIVDSLVEAGLAPAAAFGPEHGFRGSAQAGGSEGDYTDPRTGVPVYDVYGADSEKLARLLKKAGVDTLVFDIADVGARFYTYIWSMYTAMVAAARTGASFVVLDRPNPVGGAAYGPMLDPAYSSGVGRKPIVQQHGMTVGELAHHFDGEFLPADGDRLAELDVIKMRGWHRDLLFAETGLTWTPPSPNMPTPDTALVYPGTCLFEGTLLSEGRGTTRPFEIVGAPGIDWRWREALESQNLPGAVFREGYFVPTYHKFTGQTCGGVQVTVTRPGSFDAIRTAVAMLVTARRLYPEVFGWREDHFIDKLTGSERFRTMVDAGAGTDEIVESWRDELAKFQRTRRPYLLYR</sequence>
<proteinExistence type="predicted"/>
<accession>A0A7X5UL84</accession>
<dbReference type="Proteomes" id="UP000545493">
    <property type="component" value="Unassembled WGS sequence"/>
</dbReference>
<dbReference type="Pfam" id="PF20732">
    <property type="entry name" value="NamZ_C"/>
    <property type="match status" value="1"/>
</dbReference>
<evidence type="ECO:0000256" key="1">
    <source>
        <dbReference type="SAM" id="SignalP"/>
    </source>
</evidence>
<comment type="caution">
    <text evidence="4">The sequence shown here is derived from an EMBL/GenBank/DDBJ whole genome shotgun (WGS) entry which is preliminary data.</text>
</comment>
<feature type="chain" id="PRO_5031469798" evidence="1">
    <location>
        <begin position="22"/>
        <end position="420"/>
    </location>
</feature>
<dbReference type="PIRSF" id="PIRSF016719">
    <property type="entry name" value="UCP016719"/>
    <property type="match status" value="1"/>
</dbReference>
<dbReference type="InterPro" id="IPR048503">
    <property type="entry name" value="NamZ_C"/>
</dbReference>
<feature type="domain" description="Peptidoglycan beta-N-acetylmuramidase NamZ C-terminal" evidence="3">
    <location>
        <begin position="268"/>
        <end position="419"/>
    </location>
</feature>
<protein>
    <submittedName>
        <fullName evidence="4">Uncharacterized protein YbbC (DUF1343 family)</fullName>
    </submittedName>
</protein>
<dbReference type="RefSeq" id="WP_167165917.1">
    <property type="nucleotide sequence ID" value="NZ_JAAOYM010000001.1"/>
</dbReference>
<dbReference type="EMBL" id="JAAOYM010000001">
    <property type="protein sequence ID" value="NIJ10051.1"/>
    <property type="molecule type" value="Genomic_DNA"/>
</dbReference>
<dbReference type="InterPro" id="IPR048502">
    <property type="entry name" value="NamZ_N"/>
</dbReference>
<dbReference type="InterPro" id="IPR008302">
    <property type="entry name" value="NamZ"/>
</dbReference>
<reference evidence="4 5" key="1">
    <citation type="submission" date="2020-03" db="EMBL/GenBank/DDBJ databases">
        <title>Sequencing the genomes of 1000 actinobacteria strains.</title>
        <authorList>
            <person name="Klenk H.-P."/>
        </authorList>
    </citation>
    <scope>NUCLEOTIDE SEQUENCE [LARGE SCALE GENOMIC DNA]</scope>
    <source>
        <strain evidence="4 5">DSM 45685</strain>
    </source>
</reference>
<dbReference type="Gene3D" id="3.90.1150.140">
    <property type="match status" value="1"/>
</dbReference>
<evidence type="ECO:0000313" key="4">
    <source>
        <dbReference type="EMBL" id="NIJ10051.1"/>
    </source>
</evidence>
<dbReference type="GO" id="GO:0033922">
    <property type="term" value="F:peptidoglycan beta-N-acetylmuramidase activity"/>
    <property type="evidence" value="ECO:0007669"/>
    <property type="project" value="InterPro"/>
</dbReference>
<name>A0A7X5UL84_9PSEU</name>
<feature type="domain" description="Peptidoglycan beta-N-acetylmuramidase NamZ N-terminal" evidence="2">
    <location>
        <begin position="58"/>
        <end position="264"/>
    </location>
</feature>
<dbReference type="PANTHER" id="PTHR42915">
    <property type="entry name" value="HYPOTHETICAL 460 KDA PROTEIN IN FEUA-SIGW INTERGENIC REGION [PRECURSOR]"/>
    <property type="match status" value="1"/>
</dbReference>
<dbReference type="AlphaFoldDB" id="A0A7X5UL84"/>
<dbReference type="Gene3D" id="3.40.50.12170">
    <property type="entry name" value="Uncharacterised protein PF07075, DUF1343"/>
    <property type="match status" value="1"/>
</dbReference>
<evidence type="ECO:0000313" key="5">
    <source>
        <dbReference type="Proteomes" id="UP000545493"/>
    </source>
</evidence>
<evidence type="ECO:0000259" key="2">
    <source>
        <dbReference type="Pfam" id="PF07075"/>
    </source>
</evidence>
<keyword evidence="5" id="KW-1185">Reference proteome</keyword>
<feature type="signal peptide" evidence="1">
    <location>
        <begin position="1"/>
        <end position="21"/>
    </location>
</feature>
<dbReference type="Pfam" id="PF07075">
    <property type="entry name" value="NamZ_N"/>
    <property type="match status" value="1"/>
</dbReference>
<dbReference type="PANTHER" id="PTHR42915:SF1">
    <property type="entry name" value="PEPTIDOGLYCAN BETA-N-ACETYLMURAMIDASE NAMZ"/>
    <property type="match status" value="1"/>
</dbReference>
<evidence type="ECO:0000259" key="3">
    <source>
        <dbReference type="Pfam" id="PF20732"/>
    </source>
</evidence>
<gene>
    <name evidence="4" type="ORF">FHU38_000395</name>
</gene>